<dbReference type="Gene3D" id="3.40.50.1820">
    <property type="entry name" value="alpha/beta hydrolase"/>
    <property type="match status" value="1"/>
</dbReference>
<dbReference type="OrthoDB" id="9789573at2"/>
<evidence type="ECO:0000256" key="2">
    <source>
        <dbReference type="SAM" id="MobiDB-lite"/>
    </source>
</evidence>
<dbReference type="PANTHER" id="PTHR22946">
    <property type="entry name" value="DIENELACTONE HYDROLASE DOMAIN-CONTAINING PROTEIN-RELATED"/>
    <property type="match status" value="1"/>
</dbReference>
<name>A0A2G1MIT6_9RHOB</name>
<feature type="region of interest" description="Disordered" evidence="2">
    <location>
        <begin position="20"/>
        <end position="42"/>
    </location>
</feature>
<organism evidence="4 5">
    <name type="scientific">Limimaricola cinnabarinus</name>
    <dbReference type="NCBI Taxonomy" id="1125964"/>
    <lineage>
        <taxon>Bacteria</taxon>
        <taxon>Pseudomonadati</taxon>
        <taxon>Pseudomonadota</taxon>
        <taxon>Alphaproteobacteria</taxon>
        <taxon>Rhodobacterales</taxon>
        <taxon>Paracoccaceae</taxon>
        <taxon>Limimaricola</taxon>
    </lineage>
</organism>
<reference evidence="4 5" key="1">
    <citation type="submission" date="2017-08" db="EMBL/GenBank/DDBJ databases">
        <title>Draft Genome Sequence of Loktanella cinnabarina Strain XM1, Isolated from Coastal Surface Water.</title>
        <authorList>
            <person name="Ma R."/>
            <person name="Wang J."/>
            <person name="Wang Q."/>
            <person name="Ma Z."/>
            <person name="Li J."/>
            <person name="Chen L."/>
        </authorList>
    </citation>
    <scope>NUCLEOTIDE SEQUENCE [LARGE SCALE GENOMIC DNA]</scope>
    <source>
        <strain evidence="4 5">XM1</strain>
    </source>
</reference>
<protein>
    <recommendedName>
        <fullName evidence="3">Dienelactone hydrolase domain-containing protein</fullName>
    </recommendedName>
</protein>
<dbReference type="PANTHER" id="PTHR22946:SF9">
    <property type="entry name" value="POLYKETIDE TRANSFERASE AF380"/>
    <property type="match status" value="1"/>
</dbReference>
<feature type="domain" description="Dienelactone hydrolase" evidence="3">
    <location>
        <begin position="72"/>
        <end position="261"/>
    </location>
</feature>
<dbReference type="EMBL" id="NQWH01000006">
    <property type="protein sequence ID" value="PHP28661.1"/>
    <property type="molecule type" value="Genomic_DNA"/>
</dbReference>
<dbReference type="InterPro" id="IPR050261">
    <property type="entry name" value="FrsA_esterase"/>
</dbReference>
<dbReference type="Pfam" id="PF01738">
    <property type="entry name" value="DLH"/>
    <property type="match status" value="1"/>
</dbReference>
<dbReference type="GO" id="GO:0052689">
    <property type="term" value="F:carboxylic ester hydrolase activity"/>
    <property type="evidence" value="ECO:0007669"/>
    <property type="project" value="UniProtKB-ARBA"/>
</dbReference>
<dbReference type="SUPFAM" id="SSF53474">
    <property type="entry name" value="alpha/beta-Hydrolases"/>
    <property type="match status" value="1"/>
</dbReference>
<accession>A0A2G1MIT6</accession>
<evidence type="ECO:0000256" key="1">
    <source>
        <dbReference type="ARBA" id="ARBA00022801"/>
    </source>
</evidence>
<evidence type="ECO:0000259" key="3">
    <source>
        <dbReference type="Pfam" id="PF01738"/>
    </source>
</evidence>
<dbReference type="AlphaFoldDB" id="A0A2G1MIT6"/>
<proteinExistence type="predicted"/>
<dbReference type="InterPro" id="IPR002925">
    <property type="entry name" value="Dienelactn_hydro"/>
</dbReference>
<dbReference type="Proteomes" id="UP000221860">
    <property type="component" value="Unassembled WGS sequence"/>
</dbReference>
<keyword evidence="5" id="KW-1185">Reference proteome</keyword>
<keyword evidence="1" id="KW-0378">Hydrolase</keyword>
<comment type="caution">
    <text evidence="4">The sequence shown here is derived from an EMBL/GenBank/DDBJ whole genome shotgun (WGS) entry which is preliminary data.</text>
</comment>
<evidence type="ECO:0000313" key="5">
    <source>
        <dbReference type="Proteomes" id="UP000221860"/>
    </source>
</evidence>
<gene>
    <name evidence="4" type="ORF">CJ301_05525</name>
</gene>
<sequence length="340" mass="38231">MVPPRCQPLPAATHLERWQRDGRNPLGQHRLTSQPKRQLERPMQKIEITGPNPDLIHDMIGGGDVPQVKIEAELYLPRDTRVPCPAVVVSEGLGGLQDKRERDYGRLLSDEGYVVLVIDSFGARGVGSNGDFLRAMSVTEAMMLGDAFTGLRYLADRPDVDARRIGIIGFSYGGMITQLAAYEQLAQAYLPDGPRFAAHVSYYGCSIPRLEDPTTPGAPVTILIGGQDRNVSIPRVHDIAGDLRRGGSPTEVITYDDIYHQWDGTDETRRWVPANLRRLHLRVGRDYSIRDEKGSMQMQGRWSRRALIARRTDPRGYHIQRNRITTLKSNEVLLERLQSM</sequence>
<dbReference type="InterPro" id="IPR029058">
    <property type="entry name" value="AB_hydrolase_fold"/>
</dbReference>
<evidence type="ECO:0000313" key="4">
    <source>
        <dbReference type="EMBL" id="PHP28661.1"/>
    </source>
</evidence>